<accession>A0AAD1XJW0</accession>
<evidence type="ECO:0000256" key="2">
    <source>
        <dbReference type="SAM" id="Phobius"/>
    </source>
</evidence>
<keyword evidence="2" id="KW-0812">Transmembrane</keyword>
<name>A0AAD1XJW0_EUPCR</name>
<evidence type="ECO:0000313" key="3">
    <source>
        <dbReference type="EMBL" id="CAI2373990.1"/>
    </source>
</evidence>
<feature type="transmembrane region" description="Helical" evidence="2">
    <location>
        <begin position="172"/>
        <end position="193"/>
    </location>
</feature>
<dbReference type="EMBL" id="CAMPGE010015362">
    <property type="protein sequence ID" value="CAI2373990.1"/>
    <property type="molecule type" value="Genomic_DNA"/>
</dbReference>
<comment type="caution">
    <text evidence="3">The sequence shown here is derived from an EMBL/GenBank/DDBJ whole genome shotgun (WGS) entry which is preliminary data.</text>
</comment>
<feature type="transmembrane region" description="Helical" evidence="2">
    <location>
        <begin position="244"/>
        <end position="271"/>
    </location>
</feature>
<keyword evidence="4" id="KW-1185">Reference proteome</keyword>
<keyword evidence="2" id="KW-1133">Transmembrane helix</keyword>
<protein>
    <submittedName>
        <fullName evidence="3">Uncharacterized protein</fullName>
    </submittedName>
</protein>
<proteinExistence type="predicted"/>
<evidence type="ECO:0000313" key="4">
    <source>
        <dbReference type="Proteomes" id="UP001295684"/>
    </source>
</evidence>
<feature type="region of interest" description="Disordered" evidence="1">
    <location>
        <begin position="209"/>
        <end position="233"/>
    </location>
</feature>
<keyword evidence="2" id="KW-0472">Membrane</keyword>
<feature type="compositionally biased region" description="Low complexity" evidence="1">
    <location>
        <begin position="209"/>
        <end position="221"/>
    </location>
</feature>
<feature type="transmembrane region" description="Helical" evidence="2">
    <location>
        <begin position="80"/>
        <end position="99"/>
    </location>
</feature>
<dbReference type="Proteomes" id="UP001295684">
    <property type="component" value="Unassembled WGS sequence"/>
</dbReference>
<sequence>MNTGDDQVESREWGILDCWFDKMCFECFGDKMLIFIENFPQQPIHVFNDQINNLNAYNPPSSPQRYTVVEAKSKVRKWAWYLKVLGWVLIIFGIISAIGELGYMDEQYNPYIDFGSLPMRPEQLAISKPLKYTAIILDFTCDVLTALLGYFCVKTSFDPTRNRTWKLFKKGVVIIIIKFFLATFAFLLLTSGYTKAYTKWVEDNNLNHSSSHNASSSSTSSDDQDSNQQEKEEMNQSFSAGSTIFLSLLFAFCVMCCCMITCSSCTLGFLYKFYSDAKEYDIIHNSSLLDHPNEHHYDMNPVQPISPIRPVYNQTIQGTSQNIATRRTISPNEATQHHNKV</sequence>
<feature type="transmembrane region" description="Helical" evidence="2">
    <location>
        <begin position="132"/>
        <end position="151"/>
    </location>
</feature>
<gene>
    <name evidence="3" type="ORF">ECRASSUSDP1_LOCUS15339</name>
</gene>
<evidence type="ECO:0000256" key="1">
    <source>
        <dbReference type="SAM" id="MobiDB-lite"/>
    </source>
</evidence>
<reference evidence="3" key="1">
    <citation type="submission" date="2023-07" db="EMBL/GenBank/DDBJ databases">
        <authorList>
            <consortium name="AG Swart"/>
            <person name="Singh M."/>
            <person name="Singh A."/>
            <person name="Seah K."/>
            <person name="Emmerich C."/>
        </authorList>
    </citation>
    <scope>NUCLEOTIDE SEQUENCE</scope>
    <source>
        <strain evidence="3">DP1</strain>
    </source>
</reference>
<dbReference type="AlphaFoldDB" id="A0AAD1XJW0"/>
<organism evidence="3 4">
    <name type="scientific">Euplotes crassus</name>
    <dbReference type="NCBI Taxonomy" id="5936"/>
    <lineage>
        <taxon>Eukaryota</taxon>
        <taxon>Sar</taxon>
        <taxon>Alveolata</taxon>
        <taxon>Ciliophora</taxon>
        <taxon>Intramacronucleata</taxon>
        <taxon>Spirotrichea</taxon>
        <taxon>Hypotrichia</taxon>
        <taxon>Euplotida</taxon>
        <taxon>Euplotidae</taxon>
        <taxon>Moneuplotes</taxon>
    </lineage>
</organism>